<reference evidence="1 2" key="1">
    <citation type="submission" date="2017-07" db="EMBL/GenBank/DDBJ databases">
        <title>First draft Genome Sequence of Nocardia cerradoensis isolated from human infection.</title>
        <authorList>
            <person name="Carrasco G."/>
        </authorList>
    </citation>
    <scope>NUCLEOTIDE SEQUENCE [LARGE SCALE GENOMIC DNA]</scope>
    <source>
        <strain evidence="1 2">CNM20130759</strain>
    </source>
</reference>
<protein>
    <submittedName>
        <fullName evidence="1">Uncharacterized protein</fullName>
    </submittedName>
</protein>
<gene>
    <name evidence="1" type="ORF">B7C42_03140</name>
</gene>
<sequence length="284" mass="32125">MTDASRPRDTREDRYDWEKARGMITAFGQSKTLTQWSKDPRCVVSRESVRTRLALGWEPEDAITRAKHDKPALEFTHNGRTLSLRGWAEQTGIKYHTLYRRITKAHMPFADALALGPDGPQLRLPVTAFGETKPMYMWGVDARANCVTTTLRRRLLAGWEPEQAITSEPDNRNTLGTGAPVSAFGDRMGLEDWARRTHIPAPVLRQRMDNHDLTLEQTLRSFGWTPLPTHQDTTKADLLEVSADELRTGDTIAAVIADTHSNRPRFTVRRINLPTADRAADSDR</sequence>
<dbReference type="AlphaFoldDB" id="A0A231H8Q7"/>
<proteinExistence type="predicted"/>
<dbReference type="Proteomes" id="UP000215506">
    <property type="component" value="Unassembled WGS sequence"/>
</dbReference>
<evidence type="ECO:0000313" key="2">
    <source>
        <dbReference type="Proteomes" id="UP000215506"/>
    </source>
</evidence>
<accession>A0A231H8Q7</accession>
<name>A0A231H8Q7_9NOCA</name>
<evidence type="ECO:0000313" key="1">
    <source>
        <dbReference type="EMBL" id="OXR45182.1"/>
    </source>
</evidence>
<keyword evidence="2" id="KW-1185">Reference proteome</keyword>
<comment type="caution">
    <text evidence="1">The sequence shown here is derived from an EMBL/GenBank/DDBJ whole genome shotgun (WGS) entry which is preliminary data.</text>
</comment>
<organism evidence="1 2">
    <name type="scientific">Nocardia cerradoensis</name>
    <dbReference type="NCBI Taxonomy" id="85688"/>
    <lineage>
        <taxon>Bacteria</taxon>
        <taxon>Bacillati</taxon>
        <taxon>Actinomycetota</taxon>
        <taxon>Actinomycetes</taxon>
        <taxon>Mycobacteriales</taxon>
        <taxon>Nocardiaceae</taxon>
        <taxon>Nocardia</taxon>
    </lineage>
</organism>
<dbReference type="EMBL" id="NGAF01000005">
    <property type="protein sequence ID" value="OXR45182.1"/>
    <property type="molecule type" value="Genomic_DNA"/>
</dbReference>